<proteinExistence type="predicted"/>
<name>A0A1T4KDP8_PORCN</name>
<gene>
    <name evidence="1" type="ORF">SAMN02745205_00682</name>
</gene>
<evidence type="ECO:0000313" key="2">
    <source>
        <dbReference type="Proteomes" id="UP000189956"/>
    </source>
</evidence>
<protein>
    <submittedName>
        <fullName evidence="1">Uncharacterized protein</fullName>
    </submittedName>
</protein>
<reference evidence="1 2" key="1">
    <citation type="submission" date="2017-02" db="EMBL/GenBank/DDBJ databases">
        <authorList>
            <person name="Peterson S.W."/>
        </authorList>
    </citation>
    <scope>NUCLEOTIDE SEQUENCE [LARGE SCALE GENOMIC DNA]</scope>
    <source>
        <strain evidence="1 2">ATCC 700135</strain>
    </source>
</reference>
<dbReference type="AlphaFoldDB" id="A0A1T4KDP8"/>
<evidence type="ECO:0000313" key="1">
    <source>
        <dbReference type="EMBL" id="SJZ40554.1"/>
    </source>
</evidence>
<dbReference type="EMBL" id="FUWL01000005">
    <property type="protein sequence ID" value="SJZ40554.1"/>
    <property type="molecule type" value="Genomic_DNA"/>
</dbReference>
<accession>A0A1T4KDP8</accession>
<organism evidence="1 2">
    <name type="scientific">Porphyromonas cangingivalis</name>
    <dbReference type="NCBI Taxonomy" id="36874"/>
    <lineage>
        <taxon>Bacteria</taxon>
        <taxon>Pseudomonadati</taxon>
        <taxon>Bacteroidota</taxon>
        <taxon>Bacteroidia</taxon>
        <taxon>Bacteroidales</taxon>
        <taxon>Porphyromonadaceae</taxon>
        <taxon>Porphyromonas</taxon>
    </lineage>
</organism>
<dbReference type="Proteomes" id="UP000189956">
    <property type="component" value="Unassembled WGS sequence"/>
</dbReference>
<sequence length="73" mass="8523">MRCKLIVSASVVCQTILIRGMPQIYVVGSSKSIQTIFDHKFYDFHHQVVELFSLLHTHAFRAYSLYLFRSQTD</sequence>